<organism evidence="2 3">
    <name type="scientific">Pestalotiopsis fici (strain W106-1 / CGMCC3.15140)</name>
    <dbReference type="NCBI Taxonomy" id="1229662"/>
    <lineage>
        <taxon>Eukaryota</taxon>
        <taxon>Fungi</taxon>
        <taxon>Dikarya</taxon>
        <taxon>Ascomycota</taxon>
        <taxon>Pezizomycotina</taxon>
        <taxon>Sordariomycetes</taxon>
        <taxon>Xylariomycetidae</taxon>
        <taxon>Amphisphaeriales</taxon>
        <taxon>Sporocadaceae</taxon>
        <taxon>Pestalotiopsis</taxon>
    </lineage>
</organism>
<dbReference type="InParanoid" id="W3XBD3"/>
<feature type="compositionally biased region" description="Polar residues" evidence="1">
    <location>
        <begin position="556"/>
        <end position="579"/>
    </location>
</feature>
<feature type="compositionally biased region" description="Basic residues" evidence="1">
    <location>
        <begin position="131"/>
        <end position="140"/>
    </location>
</feature>
<feature type="region of interest" description="Disordered" evidence="1">
    <location>
        <begin position="660"/>
        <end position="697"/>
    </location>
</feature>
<name>W3XBD3_PESFW</name>
<dbReference type="GeneID" id="19269616"/>
<accession>W3XBD3</accession>
<evidence type="ECO:0000313" key="3">
    <source>
        <dbReference type="Proteomes" id="UP000030651"/>
    </source>
</evidence>
<feature type="region of interest" description="Disordered" evidence="1">
    <location>
        <begin position="58"/>
        <end position="105"/>
    </location>
</feature>
<feature type="region of interest" description="Disordered" evidence="1">
    <location>
        <begin position="1"/>
        <end position="27"/>
    </location>
</feature>
<feature type="compositionally biased region" description="Low complexity" evidence="1">
    <location>
        <begin position="615"/>
        <end position="629"/>
    </location>
</feature>
<dbReference type="AlphaFoldDB" id="W3XBD3"/>
<feature type="region of interest" description="Disordered" evidence="1">
    <location>
        <begin position="126"/>
        <end position="149"/>
    </location>
</feature>
<protein>
    <submittedName>
        <fullName evidence="2">Uncharacterized protein</fullName>
    </submittedName>
</protein>
<feature type="region of interest" description="Disordered" evidence="1">
    <location>
        <begin position="532"/>
        <end position="630"/>
    </location>
</feature>
<dbReference type="EMBL" id="KI912111">
    <property type="protein sequence ID" value="ETS82727.1"/>
    <property type="molecule type" value="Genomic_DNA"/>
</dbReference>
<keyword evidence="3" id="KW-1185">Reference proteome</keyword>
<gene>
    <name evidence="2" type="ORF">PFICI_04603</name>
</gene>
<evidence type="ECO:0000256" key="1">
    <source>
        <dbReference type="SAM" id="MobiDB-lite"/>
    </source>
</evidence>
<dbReference type="RefSeq" id="XP_007831375.1">
    <property type="nucleotide sequence ID" value="XM_007833184.1"/>
</dbReference>
<proteinExistence type="predicted"/>
<reference evidence="3" key="1">
    <citation type="journal article" date="2015" name="BMC Genomics">
        <title>Genomic and transcriptomic analysis of the endophytic fungus Pestalotiopsis fici reveals its lifestyle and high potential for synthesis of natural products.</title>
        <authorList>
            <person name="Wang X."/>
            <person name="Zhang X."/>
            <person name="Liu L."/>
            <person name="Xiang M."/>
            <person name="Wang W."/>
            <person name="Sun X."/>
            <person name="Che Y."/>
            <person name="Guo L."/>
            <person name="Liu G."/>
            <person name="Guo L."/>
            <person name="Wang C."/>
            <person name="Yin W.B."/>
            <person name="Stadler M."/>
            <person name="Zhang X."/>
            <person name="Liu X."/>
        </authorList>
    </citation>
    <scope>NUCLEOTIDE SEQUENCE [LARGE SCALE GENOMIC DNA]</scope>
    <source>
        <strain evidence="3">W106-1 / CGMCC3.15140</strain>
    </source>
</reference>
<dbReference type="KEGG" id="pfy:PFICI_04603"/>
<evidence type="ECO:0000313" key="2">
    <source>
        <dbReference type="EMBL" id="ETS82727.1"/>
    </source>
</evidence>
<dbReference type="HOGENOM" id="CLU_395396_0_0_1"/>
<feature type="compositionally biased region" description="Polar residues" evidence="1">
    <location>
        <begin position="587"/>
        <end position="608"/>
    </location>
</feature>
<dbReference type="Proteomes" id="UP000030651">
    <property type="component" value="Unassembled WGS sequence"/>
</dbReference>
<sequence length="697" mass="77626">MSRDEKMNFRHPVSDQGGPSRLVDSCPTKPLQRISHQLPQELNYQPWNDAEKYRPYQLGSGIYPYPKPQGPDKIYCPVPRRVSGSSPKKRTGTDTGSVEDNVHHSKPVAQVLGSRLLDGVRQALEPINPGHRAKPGKPAKKFPSLPTTTFGPTYQVANLDSTRKNQQEPKVPLPEELESVSGLSNDFMARHRELRLCHNGVLESTVEFYYTCWIDKPFTAVLGHIENVYGPSRPVLDGIEYWKNQFSRAFPASVQYLMRNILIKLHGKFMSQIHSRCILQNGSMTNVNGIAEPLTSKAFLRVFFREFFEDLFSQRLPVLSQIQTLIWAHYPTLNPEFLPYSVRTAIGNVIFELMNQLITVNGCSVIKSLVDAASTFGLLQADNDTADQLLAATSKDAKPWTISLPGFHVYYPLTPNSGRCSDGDTARTAGLKARNGVNGDVRDHEAHLKNEKTVHAVLESMCLNQKKILEEHEKRFQDRVNVFQNQVKEFNKTMEQILKDRCMEATNNESTTDDDDSCFVEQKKQIEDIKKALEKGKGKPLPAVKSLTKTPLGHDSQASGTAQTGTSTKTSGESNTQDSDFGVTGSADFQSARGTTKSSVSASDNGGTKSKDDSQFSSSQSGPSENSISRVFNRIRSIRRQNQRARDYSGLEANQTMFGGVSEWRDSNDDDDWGLSMDEHASNDEGESFGMGTRSKA</sequence>